<dbReference type="AlphaFoldDB" id="A0A8F5V820"/>
<dbReference type="EMBL" id="MZ098224">
    <property type="protein sequence ID" value="QXO85643.1"/>
    <property type="molecule type" value="Genomic_DNA"/>
</dbReference>
<accession>A0A8F5V820</accession>
<organism evidence="1">
    <name type="scientific">Edwardsiella piscicida</name>
    <dbReference type="NCBI Taxonomy" id="1263550"/>
    <lineage>
        <taxon>Bacteria</taxon>
        <taxon>Pseudomonadati</taxon>
        <taxon>Pseudomonadota</taxon>
        <taxon>Gammaproteobacteria</taxon>
        <taxon>Enterobacterales</taxon>
        <taxon>Hafniaceae</taxon>
        <taxon>Edwardsiella</taxon>
    </lineage>
</organism>
<sequence>MKLVRGAEPMEKRGAFVSCRRLLHSLCACFPTESVYNISPLIPTARRKIGLGSHCVALASLSDRGSGIASDG</sequence>
<protein>
    <submittedName>
        <fullName evidence="1">Uncharacterized protein</fullName>
    </submittedName>
</protein>
<evidence type="ECO:0000313" key="1">
    <source>
        <dbReference type="EMBL" id="QXO85643.1"/>
    </source>
</evidence>
<keyword evidence="1" id="KW-0614">Plasmid</keyword>
<reference evidence="1" key="1">
    <citation type="journal article" date="2021" name="J. Fish Dis.">
        <title>Genetic variability of Edwardsiella piscicida isolates from Mississippi catfish aquaculture with an assessment of virulence in channel and channel x blue hybrid catfish.</title>
        <authorList>
            <person name="Lopez-Porras A."/>
            <person name="Griffin M.J."/>
            <person name="Armwood A.R."/>
            <person name="Camus A.C."/>
            <person name="Waldbieser G.C."/>
            <person name="Ware C."/>
            <person name="Richardson B."/>
            <person name="Greenway T.E."/>
            <person name="Rosser T.G."/>
            <person name="Aarattuthodiyil S."/>
            <person name="Wise D.J."/>
        </authorList>
    </citation>
    <scope>NUCLEOTIDE SEQUENCE</scope>
    <source>
        <plasmid evidence="1">p1</plasmid>
    </source>
</reference>
<proteinExistence type="predicted"/>
<geneLocation type="plasmid" evidence="1">
    <name>p1</name>
</geneLocation>
<name>A0A8F5V820_EDWPI</name>